<reference evidence="2 3" key="1">
    <citation type="journal article" date="2014" name="ISME J.">
        <title>Ecophysiology of Thioploca ingrica as revealed by the complete genome sequence supplemented with proteomic evidence.</title>
        <authorList>
            <person name="Kojima H."/>
            <person name="Ogura Y."/>
            <person name="Yamamoto N."/>
            <person name="Togashi T."/>
            <person name="Mori H."/>
            <person name="Watanabe T."/>
            <person name="Nemoto F."/>
            <person name="Kurokawa K."/>
            <person name="Hayashi T."/>
            <person name="Fukui M."/>
        </authorList>
    </citation>
    <scope>NUCLEOTIDE SEQUENCE [LARGE SCALE GENOMIC DNA]</scope>
</reference>
<feature type="domain" description="Putative restriction endonuclease" evidence="1">
    <location>
        <begin position="20"/>
        <end position="137"/>
    </location>
</feature>
<dbReference type="OrthoDB" id="9799703at2"/>
<protein>
    <recommendedName>
        <fullName evidence="1">Putative restriction endonuclease domain-containing protein</fullName>
    </recommendedName>
</protein>
<name>A0A090BUX3_9GAMM</name>
<dbReference type="Pfam" id="PF05685">
    <property type="entry name" value="Uma2"/>
    <property type="match status" value="1"/>
</dbReference>
<dbReference type="Gene3D" id="3.90.1570.10">
    <property type="entry name" value="tt1808, chain A"/>
    <property type="match status" value="1"/>
</dbReference>
<dbReference type="HOGENOM" id="CLU_127156_0_0_6"/>
<dbReference type="EMBL" id="AP014633">
    <property type="protein sequence ID" value="BAP55856.1"/>
    <property type="molecule type" value="Genomic_DNA"/>
</dbReference>
<gene>
    <name evidence="2" type="ORF">THII_1559</name>
</gene>
<sequence length="173" mass="19734">MTNLIPIEPEESQDMGSLNHSFTQARLTTLLSHEERFTTFVELSLDVSQTDLTPFGLKTKEEFKPEVCLYEIVSGYPEPDPQDDVLRVSQMPTLAIEIISPKQSIDDILSKFKAYFALGIKSCWLVTPAFESITVYSGFRNFKLFDVRRDAEVIDDVLDIHLPLGKIFRKVKT</sequence>
<dbReference type="AlphaFoldDB" id="A0A090BUX3"/>
<proteinExistence type="predicted"/>
<keyword evidence="3" id="KW-1185">Reference proteome</keyword>
<dbReference type="InterPro" id="IPR012296">
    <property type="entry name" value="Nuclease_put_TT1808"/>
</dbReference>
<evidence type="ECO:0000259" key="1">
    <source>
        <dbReference type="Pfam" id="PF05685"/>
    </source>
</evidence>
<dbReference type="InterPro" id="IPR011335">
    <property type="entry name" value="Restrct_endonuc-II-like"/>
</dbReference>
<evidence type="ECO:0000313" key="3">
    <source>
        <dbReference type="Proteomes" id="UP000031623"/>
    </source>
</evidence>
<dbReference type="CDD" id="cd06260">
    <property type="entry name" value="DUF820-like"/>
    <property type="match status" value="1"/>
</dbReference>
<dbReference type="SUPFAM" id="SSF52980">
    <property type="entry name" value="Restriction endonuclease-like"/>
    <property type="match status" value="1"/>
</dbReference>
<organism evidence="2 3">
    <name type="scientific">Thioploca ingrica</name>
    <dbReference type="NCBI Taxonomy" id="40754"/>
    <lineage>
        <taxon>Bacteria</taxon>
        <taxon>Pseudomonadati</taxon>
        <taxon>Pseudomonadota</taxon>
        <taxon>Gammaproteobacteria</taxon>
        <taxon>Thiotrichales</taxon>
        <taxon>Thiotrichaceae</taxon>
        <taxon>Thioploca</taxon>
    </lineage>
</organism>
<accession>A0A090BUX3</accession>
<dbReference type="Proteomes" id="UP000031623">
    <property type="component" value="Chromosome"/>
</dbReference>
<dbReference type="KEGG" id="tig:THII_1559"/>
<evidence type="ECO:0000313" key="2">
    <source>
        <dbReference type="EMBL" id="BAP55856.1"/>
    </source>
</evidence>
<dbReference type="InterPro" id="IPR008538">
    <property type="entry name" value="Uma2"/>
</dbReference>